<dbReference type="PANTHER" id="PTHR34512">
    <property type="entry name" value="CELL SURFACE PROTEIN"/>
    <property type="match status" value="1"/>
</dbReference>
<keyword evidence="3" id="KW-1185">Reference proteome</keyword>
<dbReference type="Gene3D" id="1.10.510.10">
    <property type="entry name" value="Transferase(Phosphotransferase) domain 1"/>
    <property type="match status" value="1"/>
</dbReference>
<accession>A0A1M7AT88</accession>
<evidence type="ECO:0000259" key="1">
    <source>
        <dbReference type="Pfam" id="PF13360"/>
    </source>
</evidence>
<feature type="domain" description="Pyrrolo-quinoline quinone repeat" evidence="1">
    <location>
        <begin position="120"/>
        <end position="217"/>
    </location>
</feature>
<dbReference type="Proteomes" id="UP000184203">
    <property type="component" value="Unassembled WGS sequence"/>
</dbReference>
<dbReference type="PANTHER" id="PTHR34512:SF30">
    <property type="entry name" value="OUTER MEMBRANE PROTEIN ASSEMBLY FACTOR BAMB"/>
    <property type="match status" value="1"/>
</dbReference>
<evidence type="ECO:0000313" key="3">
    <source>
        <dbReference type="Proteomes" id="UP000184203"/>
    </source>
</evidence>
<feature type="domain" description="Pyrrolo-quinoline quinone repeat" evidence="1">
    <location>
        <begin position="241"/>
        <end position="347"/>
    </location>
</feature>
<dbReference type="InterPro" id="IPR011009">
    <property type="entry name" value="Kinase-like_dom_sf"/>
</dbReference>
<protein>
    <submittedName>
        <fullName evidence="2">Outer membrane protein assembly factor BamB, contains PQQ-like beta-propeller repeat</fullName>
    </submittedName>
</protein>
<dbReference type="InterPro" id="IPR002372">
    <property type="entry name" value="PQQ_rpt_dom"/>
</dbReference>
<evidence type="ECO:0000313" key="2">
    <source>
        <dbReference type="EMBL" id="SHL45877.1"/>
    </source>
</evidence>
<dbReference type="Gene3D" id="2.130.10.10">
    <property type="entry name" value="YVTN repeat-like/Quinoprotein amine dehydrogenase"/>
    <property type="match status" value="2"/>
</dbReference>
<dbReference type="Gene3D" id="2.40.10.480">
    <property type="match status" value="1"/>
</dbReference>
<feature type="domain" description="Pyrrolo-quinoline quinone repeat" evidence="1">
    <location>
        <begin position="37"/>
        <end position="113"/>
    </location>
</feature>
<gene>
    <name evidence="2" type="ORF">SAMN05444342_3851</name>
</gene>
<dbReference type="Gene3D" id="2.40.128.630">
    <property type="match status" value="1"/>
</dbReference>
<reference evidence="3" key="1">
    <citation type="submission" date="2016-11" db="EMBL/GenBank/DDBJ databases">
        <authorList>
            <person name="Varghese N."/>
            <person name="Submissions S."/>
        </authorList>
    </citation>
    <scope>NUCLEOTIDE SEQUENCE [LARGE SCALE GENOMIC DNA]</scope>
    <source>
        <strain evidence="3">DX253</strain>
    </source>
</reference>
<dbReference type="InterPro" id="IPR011047">
    <property type="entry name" value="Quinoprotein_ADH-like_sf"/>
</dbReference>
<proteinExistence type="predicted"/>
<dbReference type="EMBL" id="FRAN01000007">
    <property type="protein sequence ID" value="SHL45877.1"/>
    <property type="molecule type" value="Genomic_DNA"/>
</dbReference>
<name>A0A1M7AT88_HALPU</name>
<dbReference type="SUPFAM" id="SSF50998">
    <property type="entry name" value="Quinoprotein alcohol dehydrogenase-like"/>
    <property type="match status" value="1"/>
</dbReference>
<dbReference type="SMART" id="SM00564">
    <property type="entry name" value="PQQ"/>
    <property type="match status" value="6"/>
</dbReference>
<dbReference type="InterPro" id="IPR018391">
    <property type="entry name" value="PQQ_b-propeller_rpt"/>
</dbReference>
<dbReference type="SUPFAM" id="SSF56112">
    <property type="entry name" value="Protein kinase-like (PK-like)"/>
    <property type="match status" value="1"/>
</dbReference>
<organism evidence="2 3">
    <name type="scientific">Haladaptatus paucihalophilus DX253</name>
    <dbReference type="NCBI Taxonomy" id="797209"/>
    <lineage>
        <taxon>Archaea</taxon>
        <taxon>Methanobacteriati</taxon>
        <taxon>Methanobacteriota</taxon>
        <taxon>Stenosarchaea group</taxon>
        <taxon>Halobacteria</taxon>
        <taxon>Halobacteriales</taxon>
        <taxon>Haladaptataceae</taxon>
        <taxon>Haladaptatus</taxon>
    </lineage>
</organism>
<dbReference type="Pfam" id="PF13360">
    <property type="entry name" value="PQQ_2"/>
    <property type="match status" value="3"/>
</dbReference>
<sequence>MRDGSSNRREFLATVGLAPFAWVPSMDITRSFAPEPNVRWTFELEEEPKSGSLLLDGATVYVATNDRLAGHSVVTGDRRWETAFDTGGITPVAVRDGTVYASDGDVVHALNSTESTGTFGNERWRARGGDRIATTEEMVYLGAGTLDARSSWNGKLRWRFAGDEPIHRKPVVHDETVYVSDNSGGLYAVSTEDGSERWNAFHNSENPNRSSSQSIAVAGVIPEYDTTHSTGSVLVWDSTYGSVSACAADTGRLRWRFMANDGRKASNATITMAGGRIYVAAGRRLHVLSPATGDERWHVTLPDEISGSIHSDGFSVFVGTTGGEVYSFARKNGTQRWSFGTEEDGTTRSRTDDYGRPIAWQGKELDALDASGELRWKRRFESPPCCPPSVANDFVYVLTGDGTIHALGTAESAPIFGAIQVAKSLDWIPVFGAVVGSTALAGAVWKLHSSGDETEGEMRESADEPEYPTWNGYELHERLDAETHLARTMDGDTVLLRRFTDPPETFERDAKEWKKLGVDGVQQVLGWGIGPEPWVAVERVNGRTASEIAATLDEGNAVDVVGRAAEIVHLAHKRGVFHESLSPENVVVTDSGVVVTDWRFTGTGDGRERSVPADVRRLGGLVRSLLSDEPSEPLRDVLERAAASDPDERYESALAFADMLRWAARNR</sequence>
<dbReference type="AlphaFoldDB" id="A0A1M7AT88"/>
<dbReference type="InterPro" id="IPR015943">
    <property type="entry name" value="WD40/YVTN_repeat-like_dom_sf"/>
</dbReference>